<dbReference type="OrthoDB" id="3373025at2"/>
<sequence length="149" mass="16191">MKLPDNDPWQDIYAACLGLLPESPDTDVLGAGYLPLDLRFEDFVTVNRVEAQCSLEDLLSRLNAADRLTPRELSMIHLAYGSRGSSAIRSETKAMPDPAFAKFDAGPNVVVVCSPNSVDDLALLWNLRGAHGDFRPTAPDRSAPLGSHN</sequence>
<keyword evidence="1" id="KW-0614">Plasmid</keyword>
<dbReference type="EMBL" id="CP002788">
    <property type="protein sequence ID" value="AEF43064.1"/>
    <property type="molecule type" value="Genomic_DNA"/>
</dbReference>
<keyword evidence="2" id="KW-1185">Reference proteome</keyword>
<dbReference type="Proteomes" id="UP000009235">
    <property type="component" value="Plasmid pAS9A-2"/>
</dbReference>
<dbReference type="AlphaFoldDB" id="F6ESE3"/>
<dbReference type="KEGG" id="asd:AS9A_P20020"/>
<gene>
    <name evidence="1" type="ordered locus">AS9A_P20020</name>
</gene>
<reference evidence="1 2" key="1">
    <citation type="journal article" date="2011" name="J. Bacteriol.">
        <title>Complete genome sequence of Amycolicicoccus subflavus DQS3-9A1T, an actinomycete isolated from crude oil-polluted soil.</title>
        <authorList>
            <person name="Cai M."/>
            <person name="Chen W.M."/>
            <person name="Nie Y."/>
            <person name="Chi C.Q."/>
            <person name="Wang Y.N."/>
            <person name="Tang Y.Q."/>
            <person name="Li G.Y."/>
            <person name="Wu X.L."/>
        </authorList>
    </citation>
    <scope>NUCLEOTIDE SEQUENCE [LARGE SCALE GENOMIC DNA]</scope>
    <source>
        <strain evidence="2">DSM 45089 / DQS3-9A1</strain>
        <plasmid evidence="1 2">pAS9A-2</plasmid>
    </source>
</reference>
<evidence type="ECO:0000313" key="1">
    <source>
        <dbReference type="EMBL" id="AEF43064.1"/>
    </source>
</evidence>
<evidence type="ECO:0000313" key="2">
    <source>
        <dbReference type="Proteomes" id="UP000009235"/>
    </source>
</evidence>
<dbReference type="HOGENOM" id="CLU_1745856_0_0_11"/>
<organism evidence="1 2">
    <name type="scientific">Hoyosella subflava (strain DSM 45089 / JCM 17490 / NBRC 109087 / DQS3-9A1)</name>
    <name type="common">Amycolicicoccus subflavus</name>
    <dbReference type="NCBI Taxonomy" id="443218"/>
    <lineage>
        <taxon>Bacteria</taxon>
        <taxon>Bacillati</taxon>
        <taxon>Actinomycetota</taxon>
        <taxon>Actinomycetes</taxon>
        <taxon>Mycobacteriales</taxon>
        <taxon>Hoyosellaceae</taxon>
        <taxon>Hoyosella</taxon>
    </lineage>
</organism>
<proteinExistence type="predicted"/>
<protein>
    <submittedName>
        <fullName evidence="1">Uncharacterized protein</fullName>
    </submittedName>
</protein>
<geneLocation type="plasmid" evidence="1 2">
    <name>pAS9A-2</name>
</geneLocation>
<dbReference type="RefSeq" id="WP_013798071.1">
    <property type="nucleotide sequence ID" value="NC_015561.1"/>
</dbReference>
<accession>F6ESE3</accession>
<name>F6ESE3_HOYSD</name>